<protein>
    <recommendedName>
        <fullName evidence="2">Rhamnogalacturonase A/B/Epimerase-like pectate lyase domain-containing protein</fullName>
    </recommendedName>
</protein>
<dbReference type="AlphaFoldDB" id="A0A370WYS2"/>
<dbReference type="SUPFAM" id="SSF51126">
    <property type="entry name" value="Pectin lyase-like"/>
    <property type="match status" value="2"/>
</dbReference>
<keyword evidence="4" id="KW-1185">Reference proteome</keyword>
<dbReference type="RefSeq" id="WP_115495703.1">
    <property type="nucleotide sequence ID" value="NZ_QRBE01000006.1"/>
</dbReference>
<dbReference type="Proteomes" id="UP000254258">
    <property type="component" value="Unassembled WGS sequence"/>
</dbReference>
<dbReference type="Pfam" id="PF12708">
    <property type="entry name" value="Pect-lyase_RHGA_epim"/>
    <property type="match status" value="1"/>
</dbReference>
<evidence type="ECO:0000259" key="2">
    <source>
        <dbReference type="Pfam" id="PF12708"/>
    </source>
</evidence>
<evidence type="ECO:0000313" key="3">
    <source>
        <dbReference type="EMBL" id="RDS81147.1"/>
    </source>
</evidence>
<name>A0A370WYS2_9GAMM</name>
<proteinExistence type="predicted"/>
<dbReference type="InterPro" id="IPR024535">
    <property type="entry name" value="RHGA/B-epi-like_pectate_lyase"/>
</dbReference>
<evidence type="ECO:0000256" key="1">
    <source>
        <dbReference type="SAM" id="Phobius"/>
    </source>
</evidence>
<keyword evidence="1" id="KW-0472">Membrane</keyword>
<keyword evidence="1" id="KW-0812">Transmembrane</keyword>
<dbReference type="InterPro" id="IPR012334">
    <property type="entry name" value="Pectin_lyas_fold"/>
</dbReference>
<evidence type="ECO:0000313" key="4">
    <source>
        <dbReference type="Proteomes" id="UP000254258"/>
    </source>
</evidence>
<dbReference type="Gene3D" id="2.160.20.10">
    <property type="entry name" value="Single-stranded right-handed beta-helix, Pectin lyase-like"/>
    <property type="match status" value="1"/>
</dbReference>
<dbReference type="InterPro" id="IPR011050">
    <property type="entry name" value="Pectin_lyase_fold/virulence"/>
</dbReference>
<dbReference type="InterPro" id="IPR006626">
    <property type="entry name" value="PbH1"/>
</dbReference>
<comment type="caution">
    <text evidence="3">The sequence shown here is derived from an EMBL/GenBank/DDBJ whole genome shotgun (WGS) entry which is preliminary data.</text>
</comment>
<organism evidence="3 4">
    <name type="scientific">Dyella monticola</name>
    <dbReference type="NCBI Taxonomy" id="1927958"/>
    <lineage>
        <taxon>Bacteria</taxon>
        <taxon>Pseudomonadati</taxon>
        <taxon>Pseudomonadota</taxon>
        <taxon>Gammaproteobacteria</taxon>
        <taxon>Lysobacterales</taxon>
        <taxon>Rhodanobacteraceae</taxon>
        <taxon>Dyella</taxon>
    </lineage>
</organism>
<dbReference type="EMBL" id="QRBE01000006">
    <property type="protein sequence ID" value="RDS81147.1"/>
    <property type="molecule type" value="Genomic_DNA"/>
</dbReference>
<feature type="domain" description="Rhamnogalacturonase A/B/Epimerase-like pectate lyase" evidence="2">
    <location>
        <begin position="68"/>
        <end position="312"/>
    </location>
</feature>
<feature type="transmembrane region" description="Helical" evidence="1">
    <location>
        <begin position="32"/>
        <end position="55"/>
    </location>
</feature>
<reference evidence="3 4" key="1">
    <citation type="submission" date="2018-07" db="EMBL/GenBank/DDBJ databases">
        <title>Dyella monticola sp. nov. and Dyella psychrodurans sp. nov. isolated from monsoon evergreen broad-leaved forest soil of Dinghu Mountain, China.</title>
        <authorList>
            <person name="Gao Z."/>
            <person name="Qiu L."/>
        </authorList>
    </citation>
    <scope>NUCLEOTIDE SEQUENCE [LARGE SCALE GENOMIC DNA]</scope>
    <source>
        <strain evidence="3 4">4G-K06</strain>
    </source>
</reference>
<accession>A0A370WYS2</accession>
<dbReference type="OrthoDB" id="6713538at2"/>
<sequence>MNSKQALKGAQDNVVSKTGVATPRVFTFNRKLLTAIAATLALSATALPAAATNWWTMTPTLTIGTASINVLNMGATGNGVTDDTAAIQAAINALPASGGTVVIPNGTYMINALTGLNLRSHVRLSMWGGAYLKAIPNNATRYNIVKAWNVNNVEIVGGNVVGERTQHQGTTGEWGYGINISGSSNVFVHDIGVSNSWGDGILVGATGSGSTAVLSANVTLLRVTSTNNRRQGLTICPATQVYVVNSTFSNSNGTAPQSGIDIEPQTQGTTQQIRLENITLSGNVGNGLEMHENVSNVTLNKVTSENNQGFGVYANGPNGLTITNSDLTENYLFGVDIAGNTTNVQLAGNTINWNGDAWFYANNQSIFTPGWVPRDITIATSATDITQSNNVVSPLRTN</sequence>
<gene>
    <name evidence="3" type="ORF">DWU98_11430</name>
</gene>
<keyword evidence="1" id="KW-1133">Transmembrane helix</keyword>
<dbReference type="SMART" id="SM00710">
    <property type="entry name" value="PbH1"/>
    <property type="match status" value="8"/>
</dbReference>